<feature type="domain" description="AAA+ ATPase" evidence="9">
    <location>
        <begin position="115"/>
        <end position="250"/>
    </location>
</feature>
<name>A0A1X0NHF1_9TRYP</name>
<comment type="similarity">
    <text evidence="7">Belongs to the AAA ATPase family.</text>
</comment>
<dbReference type="SMART" id="SM00382">
    <property type="entry name" value="AAA"/>
    <property type="match status" value="1"/>
</dbReference>
<proteinExistence type="inferred from homology"/>
<gene>
    <name evidence="10" type="ORF">TM35_000491120</name>
</gene>
<evidence type="ECO:0000256" key="5">
    <source>
        <dbReference type="ARBA" id="ARBA00023054"/>
    </source>
</evidence>
<evidence type="ECO:0000256" key="4">
    <source>
        <dbReference type="ARBA" id="ARBA00022840"/>
    </source>
</evidence>
<evidence type="ECO:0000256" key="3">
    <source>
        <dbReference type="ARBA" id="ARBA00022787"/>
    </source>
</evidence>
<dbReference type="Pfam" id="PF00004">
    <property type="entry name" value="AAA"/>
    <property type="match status" value="1"/>
</dbReference>
<keyword evidence="8" id="KW-0472">Membrane</keyword>
<dbReference type="GeneID" id="39990294"/>
<dbReference type="InterPro" id="IPR003959">
    <property type="entry name" value="ATPase_AAA_core"/>
</dbReference>
<evidence type="ECO:0000313" key="10">
    <source>
        <dbReference type="EMBL" id="ORC84106.1"/>
    </source>
</evidence>
<dbReference type="GO" id="GO:0016887">
    <property type="term" value="F:ATP hydrolysis activity"/>
    <property type="evidence" value="ECO:0007669"/>
    <property type="project" value="InterPro"/>
</dbReference>
<dbReference type="InterPro" id="IPR003593">
    <property type="entry name" value="AAA+_ATPase"/>
</dbReference>
<dbReference type="PANTHER" id="PTHR45644:SF3">
    <property type="entry name" value="FI08533P-RELATED"/>
    <property type="match status" value="1"/>
</dbReference>
<evidence type="ECO:0000313" key="11">
    <source>
        <dbReference type="Proteomes" id="UP000192257"/>
    </source>
</evidence>
<dbReference type="InterPro" id="IPR041569">
    <property type="entry name" value="AAA_lid_3"/>
</dbReference>
<evidence type="ECO:0000256" key="7">
    <source>
        <dbReference type="RuleBase" id="RU003651"/>
    </source>
</evidence>
<dbReference type="GO" id="GO:0005741">
    <property type="term" value="C:mitochondrial outer membrane"/>
    <property type="evidence" value="ECO:0007669"/>
    <property type="project" value="UniProtKB-SubCell"/>
</dbReference>
<dbReference type="EMBL" id="NBCO01000049">
    <property type="protein sequence ID" value="ORC84106.1"/>
    <property type="molecule type" value="Genomic_DNA"/>
</dbReference>
<protein>
    <submittedName>
        <fullName evidence="10">ATPase family AAA domain-containing protein 1-B-like</fullName>
    </submittedName>
</protein>
<dbReference type="OrthoDB" id="10254455at2759"/>
<evidence type="ECO:0000259" key="9">
    <source>
        <dbReference type="SMART" id="SM00382"/>
    </source>
</evidence>
<feature type="transmembrane region" description="Helical" evidence="8">
    <location>
        <begin position="15"/>
        <end position="36"/>
    </location>
</feature>
<dbReference type="Pfam" id="PF17862">
    <property type="entry name" value="AAA_lid_3"/>
    <property type="match status" value="1"/>
</dbReference>
<dbReference type="InterPro" id="IPR051701">
    <property type="entry name" value="Mito_OM_Translocase_MSP1"/>
</dbReference>
<dbReference type="Gene3D" id="1.10.8.60">
    <property type="match status" value="1"/>
</dbReference>
<dbReference type="FunFam" id="3.40.50.300:FF:001025">
    <property type="entry name" value="ATPase family, AAA domain-containing 2B"/>
    <property type="match status" value="1"/>
</dbReference>
<dbReference type="GO" id="GO:0005524">
    <property type="term" value="F:ATP binding"/>
    <property type="evidence" value="ECO:0007669"/>
    <property type="project" value="UniProtKB-KW"/>
</dbReference>
<dbReference type="STRING" id="67003.A0A1X0NHF1"/>
<keyword evidence="6" id="KW-0496">Mitochondrion</keyword>
<keyword evidence="5" id="KW-0175">Coiled coil</keyword>
<dbReference type="InterPro" id="IPR003960">
    <property type="entry name" value="ATPase_AAA_CS"/>
</dbReference>
<keyword evidence="2 7" id="KW-0547">Nucleotide-binding</keyword>
<dbReference type="InterPro" id="IPR027417">
    <property type="entry name" value="P-loop_NTPase"/>
</dbReference>
<sequence>MSVLSTLKQWASGNVGVIVSNTVYVIMLVTLARYIARRIAFHNGYITKKIKVADRYIDVNAEEEAIAEDIVDPSLIDVDFDSVGGLEDVKKILIEHLKWPITRPELFAGKTLRSHPKGVLLYGPPGTGKTLLARALAKELGCIFINVRTESIFSKWVGATEKNAAAIFTLAAKLSPCVIFIDEIDSLLGFRNNMDAAPHNHAKTIFMTRWDGIAQDSSKVLVIGATNRLASIDDAIRRRLPLQIEVPVPNEIARKKILSILLDHDIKDSSEREKIVQFVVSKTHGYTGSDLTELCKAAALIPIREMGESGVIPPIEKRHFLEALERVRPSLSY</sequence>
<dbReference type="PANTHER" id="PTHR45644">
    <property type="entry name" value="AAA ATPASE, PUTATIVE (AFU_ORTHOLOGUE AFUA_2G12920)-RELATED-RELATED"/>
    <property type="match status" value="1"/>
</dbReference>
<dbReference type="Gene3D" id="3.40.50.300">
    <property type="entry name" value="P-loop containing nucleotide triphosphate hydrolases"/>
    <property type="match status" value="1"/>
</dbReference>
<keyword evidence="4 7" id="KW-0067">ATP-binding</keyword>
<evidence type="ECO:0000256" key="6">
    <source>
        <dbReference type="ARBA" id="ARBA00023128"/>
    </source>
</evidence>
<dbReference type="Proteomes" id="UP000192257">
    <property type="component" value="Unassembled WGS sequence"/>
</dbReference>
<dbReference type="AlphaFoldDB" id="A0A1X0NHF1"/>
<organism evidence="10 11">
    <name type="scientific">Trypanosoma theileri</name>
    <dbReference type="NCBI Taxonomy" id="67003"/>
    <lineage>
        <taxon>Eukaryota</taxon>
        <taxon>Discoba</taxon>
        <taxon>Euglenozoa</taxon>
        <taxon>Kinetoplastea</taxon>
        <taxon>Metakinetoplastina</taxon>
        <taxon>Trypanosomatida</taxon>
        <taxon>Trypanosomatidae</taxon>
        <taxon>Trypanosoma</taxon>
    </lineage>
</organism>
<accession>A0A1X0NHF1</accession>
<dbReference type="PROSITE" id="PS00674">
    <property type="entry name" value="AAA"/>
    <property type="match status" value="1"/>
</dbReference>
<evidence type="ECO:0000256" key="2">
    <source>
        <dbReference type="ARBA" id="ARBA00022741"/>
    </source>
</evidence>
<dbReference type="RefSeq" id="XP_028878172.1">
    <property type="nucleotide sequence ID" value="XM_029030514.1"/>
</dbReference>
<evidence type="ECO:0000256" key="1">
    <source>
        <dbReference type="ARBA" id="ARBA00004572"/>
    </source>
</evidence>
<dbReference type="VEuPathDB" id="TriTrypDB:TM35_000491120"/>
<comment type="caution">
    <text evidence="10">The sequence shown here is derived from an EMBL/GenBank/DDBJ whole genome shotgun (WGS) entry which is preliminary data.</text>
</comment>
<keyword evidence="8" id="KW-1133">Transmembrane helix</keyword>
<dbReference type="SUPFAM" id="SSF52540">
    <property type="entry name" value="P-loop containing nucleoside triphosphate hydrolases"/>
    <property type="match status" value="1"/>
</dbReference>
<keyword evidence="3" id="KW-1000">Mitochondrion outer membrane</keyword>
<evidence type="ECO:0000256" key="8">
    <source>
        <dbReference type="SAM" id="Phobius"/>
    </source>
</evidence>
<keyword evidence="8" id="KW-0812">Transmembrane</keyword>
<reference evidence="10 11" key="1">
    <citation type="submission" date="2017-03" db="EMBL/GenBank/DDBJ databases">
        <title>An alternative strategy for trypanosome survival in the mammalian bloodstream revealed through genome and transcriptome analysis of the ubiquitous bovine parasite Trypanosoma (Megatrypanum) theileri.</title>
        <authorList>
            <person name="Kelly S."/>
            <person name="Ivens A."/>
            <person name="Mott A."/>
            <person name="O'Neill E."/>
            <person name="Emms D."/>
            <person name="Macleod O."/>
            <person name="Voorheis P."/>
            <person name="Matthews J."/>
            <person name="Matthews K."/>
            <person name="Carrington M."/>
        </authorList>
    </citation>
    <scope>NUCLEOTIDE SEQUENCE [LARGE SCALE GENOMIC DNA]</scope>
    <source>
        <strain evidence="10">Edinburgh</strain>
    </source>
</reference>
<keyword evidence="11" id="KW-1185">Reference proteome</keyword>
<comment type="subcellular location">
    <subcellularLocation>
        <location evidence="1">Mitochondrion outer membrane</location>
        <topology evidence="1">Single-pass membrane protein</topology>
    </subcellularLocation>
</comment>